<feature type="transmembrane region" description="Helical" evidence="1">
    <location>
        <begin position="181"/>
        <end position="206"/>
    </location>
</feature>
<evidence type="ECO:0008006" key="4">
    <source>
        <dbReference type="Google" id="ProtNLM"/>
    </source>
</evidence>
<evidence type="ECO:0000256" key="1">
    <source>
        <dbReference type="SAM" id="Phobius"/>
    </source>
</evidence>
<comment type="caution">
    <text evidence="2">The sequence shown here is derived from an EMBL/GenBank/DDBJ whole genome shotgun (WGS) entry which is preliminary data.</text>
</comment>
<dbReference type="PANTHER" id="PTHR38848:SF3">
    <property type="entry name" value="G-PROTEIN COUPLED RECEPTORS FAMILY 3 PROFILE DOMAIN-CONTAINING PROTEIN"/>
    <property type="match status" value="1"/>
</dbReference>
<reference evidence="2 3" key="1">
    <citation type="submission" date="2016-07" db="EMBL/GenBank/DDBJ databases">
        <title>Pervasive Adenine N6-methylation of Active Genes in Fungi.</title>
        <authorList>
            <consortium name="DOE Joint Genome Institute"/>
            <person name="Mondo S.J."/>
            <person name="Dannebaum R.O."/>
            <person name="Kuo R.C."/>
            <person name="Labutti K."/>
            <person name="Haridas S."/>
            <person name="Kuo A."/>
            <person name="Salamov A."/>
            <person name="Ahrendt S.R."/>
            <person name="Lipzen A."/>
            <person name="Sullivan W."/>
            <person name="Andreopoulos W.B."/>
            <person name="Clum A."/>
            <person name="Lindquist E."/>
            <person name="Daum C."/>
            <person name="Ramamoorthy G.K."/>
            <person name="Gryganskyi A."/>
            <person name="Culley D."/>
            <person name="Magnuson J.K."/>
            <person name="James T.Y."/>
            <person name="O'Malley M.A."/>
            <person name="Stajich J.E."/>
            <person name="Spatafora J.W."/>
            <person name="Visel A."/>
            <person name="Grigoriev I.V."/>
        </authorList>
    </citation>
    <scope>NUCLEOTIDE SEQUENCE [LARGE SCALE GENOMIC DNA]</scope>
    <source>
        <strain evidence="2 3">62-1032</strain>
    </source>
</reference>
<dbReference type="Proteomes" id="UP000193467">
    <property type="component" value="Unassembled WGS sequence"/>
</dbReference>
<dbReference type="InParanoid" id="A0A1Y2FEK6"/>
<keyword evidence="3" id="KW-1185">Reference proteome</keyword>
<protein>
    <recommendedName>
        <fullName evidence="4">Transmembrane protein</fullName>
    </recommendedName>
</protein>
<dbReference type="AlphaFoldDB" id="A0A1Y2FEK6"/>
<keyword evidence="1" id="KW-0812">Transmembrane</keyword>
<accession>A0A1Y2FEK6</accession>
<dbReference type="PANTHER" id="PTHR38848">
    <property type="entry name" value="G-PROTEIN COUPLED RECEPTORS FAMILY 3 PROFILE DOMAIN-CONTAINING PROTEIN"/>
    <property type="match status" value="1"/>
</dbReference>
<evidence type="ECO:0000313" key="2">
    <source>
        <dbReference type="EMBL" id="ORY81844.1"/>
    </source>
</evidence>
<keyword evidence="1" id="KW-1133">Transmembrane helix</keyword>
<dbReference type="EMBL" id="MCGR01000022">
    <property type="protein sequence ID" value="ORY81844.1"/>
    <property type="molecule type" value="Genomic_DNA"/>
</dbReference>
<dbReference type="OrthoDB" id="3210850at2759"/>
<keyword evidence="1" id="KW-0472">Membrane</keyword>
<sequence>MEASLMVILQAWKHLREWDPRVGSRYSVQYSLMLGGDFDVVSPISFFGSALPVRCPTQLHGLLASSFLAYGAFKILQLFFFTERIYLVYTSEPGVSAPRRCQSKWYRASAVLMTLWWAGGMSTLVSRFAYRSTSDSTCIIGARQYGAIIIIILQGIVNLYFTGAFLLALRGAWLKNRVGRRLAISSALAEMVGLVVSAANILGIALSEKGQESWICLLSCGLDLFINACVAFFITSPPPFSPPPSPSGFISNFGSSHPVPPVVPLVGVGFASSDRESSSTFTAVEEKEVAVAVVESRSPAEKYAREWGWEGKEKSEGEGEEKV</sequence>
<proteinExistence type="predicted"/>
<name>A0A1Y2FEK6_9BASI</name>
<feature type="transmembrane region" description="Helical" evidence="1">
    <location>
        <begin position="212"/>
        <end position="234"/>
    </location>
</feature>
<dbReference type="STRING" id="106004.A0A1Y2FEK6"/>
<gene>
    <name evidence="2" type="ORF">BCR35DRAFT_352340</name>
</gene>
<organism evidence="2 3">
    <name type="scientific">Leucosporidium creatinivorum</name>
    <dbReference type="NCBI Taxonomy" id="106004"/>
    <lineage>
        <taxon>Eukaryota</taxon>
        <taxon>Fungi</taxon>
        <taxon>Dikarya</taxon>
        <taxon>Basidiomycota</taxon>
        <taxon>Pucciniomycotina</taxon>
        <taxon>Microbotryomycetes</taxon>
        <taxon>Leucosporidiales</taxon>
        <taxon>Leucosporidium</taxon>
    </lineage>
</organism>
<evidence type="ECO:0000313" key="3">
    <source>
        <dbReference type="Proteomes" id="UP000193467"/>
    </source>
</evidence>
<feature type="transmembrane region" description="Helical" evidence="1">
    <location>
        <begin position="67"/>
        <end position="89"/>
    </location>
</feature>
<feature type="transmembrane region" description="Helical" evidence="1">
    <location>
        <begin position="110"/>
        <end position="130"/>
    </location>
</feature>
<feature type="transmembrane region" description="Helical" evidence="1">
    <location>
        <begin position="145"/>
        <end position="169"/>
    </location>
</feature>